<feature type="transmembrane region" description="Helical" evidence="1">
    <location>
        <begin position="28"/>
        <end position="46"/>
    </location>
</feature>
<comment type="caution">
    <text evidence="2">The sequence shown here is derived from an EMBL/GenBank/DDBJ whole genome shotgun (WGS) entry which is preliminary data.</text>
</comment>
<accession>A0A644WU11</accession>
<name>A0A644WU11_9ZZZZ</name>
<dbReference type="EMBL" id="VSSQ01001146">
    <property type="protein sequence ID" value="MPM05593.1"/>
    <property type="molecule type" value="Genomic_DNA"/>
</dbReference>
<organism evidence="2">
    <name type="scientific">bioreactor metagenome</name>
    <dbReference type="NCBI Taxonomy" id="1076179"/>
    <lineage>
        <taxon>unclassified sequences</taxon>
        <taxon>metagenomes</taxon>
        <taxon>ecological metagenomes</taxon>
    </lineage>
</organism>
<protein>
    <submittedName>
        <fullName evidence="2">Uncharacterized protein</fullName>
    </submittedName>
</protein>
<gene>
    <name evidence="2" type="ORF">SDC9_51883</name>
</gene>
<evidence type="ECO:0000256" key="1">
    <source>
        <dbReference type="SAM" id="Phobius"/>
    </source>
</evidence>
<keyword evidence="1" id="KW-1133">Transmembrane helix</keyword>
<proteinExistence type="predicted"/>
<reference evidence="2" key="1">
    <citation type="submission" date="2019-08" db="EMBL/GenBank/DDBJ databases">
        <authorList>
            <person name="Kucharzyk K."/>
            <person name="Murdoch R.W."/>
            <person name="Higgins S."/>
            <person name="Loffler F."/>
        </authorList>
    </citation>
    <scope>NUCLEOTIDE SEQUENCE</scope>
</reference>
<sequence>MNCLLDWIFALRILARGEMYLMRKLHKVWITFSIVVLLIICTIWAFQVERYKIIHSISSTSATGPVIAPEDIQELLPEPVWDESHSVRLYTILFVEKQKSIHLAFDDLHIPASETMICISGTSEGIPFACSITRIGNAYLGIVNASYFSWDSDWISGIQRVEVYQRTTEIQDPWHMIYRFIFPYGPI</sequence>
<dbReference type="AlphaFoldDB" id="A0A644WU11"/>
<evidence type="ECO:0000313" key="2">
    <source>
        <dbReference type="EMBL" id="MPM05593.1"/>
    </source>
</evidence>
<keyword evidence="1" id="KW-0472">Membrane</keyword>
<keyword evidence="1" id="KW-0812">Transmembrane</keyword>